<feature type="compositionally biased region" description="Acidic residues" evidence="1">
    <location>
        <begin position="23"/>
        <end position="56"/>
    </location>
</feature>
<feature type="non-terminal residue" evidence="2">
    <location>
        <position position="1"/>
    </location>
</feature>
<accession>A0A699Y2E9</accession>
<evidence type="ECO:0000256" key="1">
    <source>
        <dbReference type="SAM" id="MobiDB-lite"/>
    </source>
</evidence>
<evidence type="ECO:0000313" key="2">
    <source>
        <dbReference type="EMBL" id="GFD62891.1"/>
    </source>
</evidence>
<feature type="non-terminal residue" evidence="2">
    <location>
        <position position="56"/>
    </location>
</feature>
<gene>
    <name evidence="2" type="ORF">Tci_934860</name>
</gene>
<proteinExistence type="predicted"/>
<reference evidence="2" key="1">
    <citation type="journal article" date="2019" name="Sci. Rep.">
        <title>Draft genome of Tanacetum cinerariifolium, the natural source of mosquito coil.</title>
        <authorList>
            <person name="Yamashiro T."/>
            <person name="Shiraishi A."/>
            <person name="Satake H."/>
            <person name="Nakayama K."/>
        </authorList>
    </citation>
    <scope>NUCLEOTIDE SEQUENCE</scope>
</reference>
<sequence length="56" mass="6061">LAGHGDQFDAHPNPQPGNINGWVDDDADMEEDDDEPEAEDADDELKVEEAGVEPEA</sequence>
<protein>
    <submittedName>
        <fullName evidence="2">Uncharacterized protein</fullName>
    </submittedName>
</protein>
<dbReference type="EMBL" id="BKCJ011948384">
    <property type="protein sequence ID" value="GFD62891.1"/>
    <property type="molecule type" value="Genomic_DNA"/>
</dbReference>
<organism evidence="2">
    <name type="scientific">Tanacetum cinerariifolium</name>
    <name type="common">Dalmatian daisy</name>
    <name type="synonym">Chrysanthemum cinerariifolium</name>
    <dbReference type="NCBI Taxonomy" id="118510"/>
    <lineage>
        <taxon>Eukaryota</taxon>
        <taxon>Viridiplantae</taxon>
        <taxon>Streptophyta</taxon>
        <taxon>Embryophyta</taxon>
        <taxon>Tracheophyta</taxon>
        <taxon>Spermatophyta</taxon>
        <taxon>Magnoliopsida</taxon>
        <taxon>eudicotyledons</taxon>
        <taxon>Gunneridae</taxon>
        <taxon>Pentapetalae</taxon>
        <taxon>asterids</taxon>
        <taxon>campanulids</taxon>
        <taxon>Asterales</taxon>
        <taxon>Asteraceae</taxon>
        <taxon>Asteroideae</taxon>
        <taxon>Anthemideae</taxon>
        <taxon>Anthemidinae</taxon>
        <taxon>Tanacetum</taxon>
    </lineage>
</organism>
<name>A0A699Y2E9_TANCI</name>
<dbReference type="AlphaFoldDB" id="A0A699Y2E9"/>
<feature type="region of interest" description="Disordered" evidence="1">
    <location>
        <begin position="1"/>
        <end position="56"/>
    </location>
</feature>
<comment type="caution">
    <text evidence="2">The sequence shown here is derived from an EMBL/GenBank/DDBJ whole genome shotgun (WGS) entry which is preliminary data.</text>
</comment>